<keyword evidence="1" id="KW-0472">Membrane</keyword>
<evidence type="ECO:0000313" key="3">
    <source>
        <dbReference type="Proteomes" id="UP000501346"/>
    </source>
</evidence>
<keyword evidence="1" id="KW-0812">Transmembrane</keyword>
<dbReference type="Proteomes" id="UP000501346">
    <property type="component" value="Chromosome SeXII"/>
</dbReference>
<feature type="transmembrane region" description="Helical" evidence="1">
    <location>
        <begin position="245"/>
        <end position="274"/>
    </location>
</feature>
<sequence length="285" mass="32411">MKINISRPLQVLQWSSYILAAFFIQLLIILPLSILIYHDFYLRLLPADSSNVVPLNTFNILQGIQFGTKFFQSISSIPVGTDLPQTTDNGLPQPIPMRDNIEYKLDLNLQFYCQNKIGRLNLDSMLIDVYKGPGPVLRSPGRVDNEDEKIFHTSRPIVCLTVDDSLSPQEIEQLGPSRLNAYNEEWLNSITIEDKISLDSSYETVSIFLKTETAQTSLILQPESGATFRMNFEQGLRNLMLRKRLLSYVIGISVFHCIICMLFFLTGCTAFVFVRKGQTKSKKQS</sequence>
<keyword evidence="3" id="KW-1185">Reference proteome</keyword>
<dbReference type="CDD" id="cd23994">
    <property type="entry name" value="Seipin_Sei1_like"/>
    <property type="match status" value="1"/>
</dbReference>
<keyword evidence="1" id="KW-1133">Transmembrane helix</keyword>
<organism evidence="2 3">
    <name type="scientific">Saccharomyces pastorianus</name>
    <name type="common">Lager yeast</name>
    <name type="synonym">Saccharomyces cerevisiae x Saccharomyces eubayanus</name>
    <dbReference type="NCBI Taxonomy" id="27292"/>
    <lineage>
        <taxon>Eukaryota</taxon>
        <taxon>Fungi</taxon>
        <taxon>Dikarya</taxon>
        <taxon>Ascomycota</taxon>
        <taxon>Saccharomycotina</taxon>
        <taxon>Saccharomycetes</taxon>
        <taxon>Saccharomycetales</taxon>
        <taxon>Saccharomycetaceae</taxon>
        <taxon>Saccharomyces</taxon>
    </lineage>
</organism>
<dbReference type="AlphaFoldDB" id="A0A6C1ECX7"/>
<reference evidence="2 3" key="1">
    <citation type="journal article" date="2019" name="BMC Genomics">
        <title>Chromosome level assembly and comparative genome analysis confirm lager-brewing yeasts originated from a single hybridization.</title>
        <authorList>
            <person name="Salazar A.N."/>
            <person name="Gorter de Vries A.R."/>
            <person name="van den Broek M."/>
            <person name="Brouwers N."/>
            <person name="de la Torre Cortes P."/>
            <person name="Kuijpers N.G.A."/>
            <person name="Daran J.G."/>
            <person name="Abeel T."/>
        </authorList>
    </citation>
    <scope>NUCLEOTIDE SEQUENCE [LARGE SCALE GENOMIC DNA]</scope>
    <source>
        <strain evidence="2 3">CBS 1483</strain>
    </source>
</reference>
<name>A0A6C1ECX7_SACPS</name>
<accession>A0A6C1ECX7</accession>
<dbReference type="OrthoDB" id="4053690at2759"/>
<dbReference type="EMBL" id="CP049009">
    <property type="protein sequence ID" value="QID86955.1"/>
    <property type="molecule type" value="Genomic_DNA"/>
</dbReference>
<gene>
    <name evidence="2" type="primary">SEI1_2</name>
    <name evidence="2" type="ORF">GRS66_009608</name>
</gene>
<evidence type="ECO:0000256" key="1">
    <source>
        <dbReference type="SAM" id="Phobius"/>
    </source>
</evidence>
<evidence type="ECO:0000313" key="2">
    <source>
        <dbReference type="EMBL" id="QID86955.1"/>
    </source>
</evidence>
<feature type="transmembrane region" description="Helical" evidence="1">
    <location>
        <begin position="14"/>
        <end position="37"/>
    </location>
</feature>
<protein>
    <submittedName>
        <fullName evidence="2">Seipin</fullName>
    </submittedName>
</protein>
<proteinExistence type="predicted"/>